<feature type="domain" description="Flagellar hook-associated protein 2 N-terminal" evidence="6">
    <location>
        <begin position="11"/>
        <end position="112"/>
    </location>
</feature>
<keyword evidence="3" id="KW-0175">Coiled coil</keyword>
<keyword evidence="9" id="KW-1185">Reference proteome</keyword>
<reference evidence="8 9" key="1">
    <citation type="submission" date="2015-08" db="EMBL/GenBank/DDBJ databases">
        <title>Draft Genome Sequence of Pseudoalteromonas porphyrae UCD-SED14.</title>
        <authorList>
            <person name="Coil D.A."/>
            <person name="Jospin G."/>
            <person name="Lee R.D."/>
            <person name="Eisen J.A."/>
        </authorList>
    </citation>
    <scope>NUCLEOTIDE SEQUENCE [LARGE SCALE GENOMIC DNA]</scope>
    <source>
        <strain evidence="8 9">UCD-SED14</strain>
    </source>
</reference>
<evidence type="ECO:0000256" key="2">
    <source>
        <dbReference type="ARBA" id="ARBA00011255"/>
    </source>
</evidence>
<dbReference type="Pfam" id="PF07195">
    <property type="entry name" value="FliD_C"/>
    <property type="match status" value="1"/>
</dbReference>
<dbReference type="PATRIC" id="fig|187330.3.peg.3686"/>
<evidence type="ECO:0000256" key="3">
    <source>
        <dbReference type="ARBA" id="ARBA00023054"/>
    </source>
</evidence>
<keyword evidence="8" id="KW-0969">Cilium</keyword>
<proteinExistence type="inferred from homology"/>
<comment type="subunit">
    <text evidence="2 5">Homopentamer.</text>
</comment>
<evidence type="ECO:0000313" key="8">
    <source>
        <dbReference type="EMBL" id="KPH63885.1"/>
    </source>
</evidence>
<keyword evidence="8" id="KW-0966">Cell projection</keyword>
<keyword evidence="4 5" id="KW-0975">Bacterial flagellum</keyword>
<dbReference type="GO" id="GO:0005576">
    <property type="term" value="C:extracellular region"/>
    <property type="evidence" value="ECO:0007669"/>
    <property type="project" value="UniProtKB-SubCell"/>
</dbReference>
<dbReference type="Proteomes" id="UP000037848">
    <property type="component" value="Unassembled WGS sequence"/>
</dbReference>
<dbReference type="GO" id="GO:0007155">
    <property type="term" value="P:cell adhesion"/>
    <property type="evidence" value="ECO:0007669"/>
    <property type="project" value="InterPro"/>
</dbReference>
<comment type="caution">
    <text evidence="8">The sequence shown here is derived from an EMBL/GenBank/DDBJ whole genome shotgun (WGS) entry which is preliminary data.</text>
</comment>
<dbReference type="PANTHER" id="PTHR30288:SF0">
    <property type="entry name" value="FLAGELLAR HOOK-ASSOCIATED PROTEIN 2"/>
    <property type="match status" value="1"/>
</dbReference>
<evidence type="ECO:0000313" key="9">
    <source>
        <dbReference type="Proteomes" id="UP000037848"/>
    </source>
</evidence>
<gene>
    <name evidence="8" type="ORF">ADS77_08230</name>
</gene>
<protein>
    <recommendedName>
        <fullName evidence="5">Flagellar hook-associated protein 2</fullName>
        <shortName evidence="5">HAP2</shortName>
    </recommendedName>
    <alternativeName>
        <fullName evidence="5">Flagellar cap protein</fullName>
    </alternativeName>
</protein>
<dbReference type="GO" id="GO:0009424">
    <property type="term" value="C:bacterial-type flagellum hook"/>
    <property type="evidence" value="ECO:0007669"/>
    <property type="project" value="UniProtKB-UniRule"/>
</dbReference>
<dbReference type="InterPro" id="IPR003481">
    <property type="entry name" value="FliD_N"/>
</dbReference>
<dbReference type="RefSeq" id="WP_054203350.1">
    <property type="nucleotide sequence ID" value="NZ_LHPH01000007.1"/>
</dbReference>
<keyword evidence="8" id="KW-0282">Flagellum</keyword>
<dbReference type="STRING" id="187330.AMS58_02050"/>
<dbReference type="InterPro" id="IPR010810">
    <property type="entry name" value="Flagellin_hook_IN_motif"/>
</dbReference>
<dbReference type="OrthoDB" id="9810816at2"/>
<dbReference type="PANTHER" id="PTHR30288">
    <property type="entry name" value="FLAGELLAR CAP/ASSEMBLY PROTEIN FLID"/>
    <property type="match status" value="1"/>
</dbReference>
<comment type="similarity">
    <text evidence="1 5">Belongs to the FliD family.</text>
</comment>
<accession>A0A0N1MU11</accession>
<feature type="domain" description="Flagellar hook-associated protein 2 C-terminal" evidence="7">
    <location>
        <begin position="230"/>
        <end position="448"/>
    </location>
</feature>
<evidence type="ECO:0000256" key="4">
    <source>
        <dbReference type="ARBA" id="ARBA00023143"/>
    </source>
</evidence>
<comment type="subcellular location">
    <subcellularLocation>
        <location evidence="5">Secreted</location>
    </subcellularLocation>
    <subcellularLocation>
        <location evidence="5">Bacterial flagellum</location>
    </subcellularLocation>
</comment>
<evidence type="ECO:0000256" key="5">
    <source>
        <dbReference type="RuleBase" id="RU362066"/>
    </source>
</evidence>
<keyword evidence="5" id="KW-0964">Secreted</keyword>
<dbReference type="GO" id="GO:0071973">
    <property type="term" value="P:bacterial-type flagellum-dependent cell motility"/>
    <property type="evidence" value="ECO:0007669"/>
    <property type="project" value="TreeGrafter"/>
</dbReference>
<dbReference type="AlphaFoldDB" id="A0A0N1MU11"/>
<name>A0A0N1MU11_9GAMM</name>
<comment type="function">
    <text evidence="5">Required for morphogenesis and for the elongation of the flagellar filament by facilitating polymerization of the flagellin monomers at the tip of growing filament. Forms a capping structure, which prevents flagellin subunits (transported through the central channel of the flagellum) from leaking out without polymerization at the distal end.</text>
</comment>
<dbReference type="InterPro" id="IPR010809">
    <property type="entry name" value="FliD_C"/>
</dbReference>
<evidence type="ECO:0000259" key="6">
    <source>
        <dbReference type="Pfam" id="PF02465"/>
    </source>
</evidence>
<dbReference type="GO" id="GO:0009421">
    <property type="term" value="C:bacterial-type flagellum filament cap"/>
    <property type="evidence" value="ECO:0007669"/>
    <property type="project" value="InterPro"/>
</dbReference>
<dbReference type="Pfam" id="PF02465">
    <property type="entry name" value="FliD_N"/>
    <property type="match status" value="1"/>
</dbReference>
<dbReference type="InterPro" id="IPR040026">
    <property type="entry name" value="FliD"/>
</dbReference>
<dbReference type="Pfam" id="PF07196">
    <property type="entry name" value="Flagellin_IN"/>
    <property type="match status" value="1"/>
</dbReference>
<organism evidence="8 9">
    <name type="scientific">Pseudoalteromonas porphyrae</name>
    <dbReference type="NCBI Taxonomy" id="187330"/>
    <lineage>
        <taxon>Bacteria</taxon>
        <taxon>Pseudomonadati</taxon>
        <taxon>Pseudomonadota</taxon>
        <taxon>Gammaproteobacteria</taxon>
        <taxon>Alteromonadales</taxon>
        <taxon>Pseudoalteromonadaceae</taxon>
        <taxon>Pseudoalteromonas</taxon>
    </lineage>
</organism>
<evidence type="ECO:0000259" key="7">
    <source>
        <dbReference type="Pfam" id="PF07195"/>
    </source>
</evidence>
<evidence type="ECO:0000256" key="1">
    <source>
        <dbReference type="ARBA" id="ARBA00009764"/>
    </source>
</evidence>
<dbReference type="EMBL" id="LHPH01000007">
    <property type="protein sequence ID" value="KPH63885.1"/>
    <property type="molecule type" value="Genomic_DNA"/>
</dbReference>
<sequence length="468" mass="49676">MPLITSAGIGSGLDLESIISASVAAENVPKMNAFVKKEESLKVELSAIGEIKGALSKLQDTIEKLADPDNFNKRIANITQPTSDDGDLVSVTPTKDITPGDFKIEVVALAQGSRAVSNDSLFTTTDDVVSASGGTLSFAAGPDKSFDLTVDAGATLAELRDAINDSDDNFGVTANIINTGTEAKLVLTSNVTGDNNDLVITNDNAELDNVSTVANAGGAGGIGIAAENQAQSAIIKVDGISITNDTNTFKDAVQDMTITAKRQSVDGETAKLAVSYDRESPTKLIDEFIANYNNVVGQLGFQSRVGKPLNSDATIRSLSSQLVNTLSTNLTDSGPFKSIFDIGLGVKKDGYLEKSSLVRSLSVAMDENFDDIGKAFAGDNGLAKQFEELLGNYVDSDGIMKQRETNLNTQIDDLEDDVINHEFRMGELEGRLRKQYSGLDVLLAQMQSTQTYLSAQLSSLPGFTRNKS</sequence>